<feature type="transmembrane region" description="Helical" evidence="5">
    <location>
        <begin position="68"/>
        <end position="86"/>
    </location>
</feature>
<feature type="transmembrane region" description="Helical" evidence="5">
    <location>
        <begin position="93"/>
        <end position="113"/>
    </location>
</feature>
<keyword evidence="7" id="KW-0645">Protease</keyword>
<dbReference type="InterPro" id="IPR022764">
    <property type="entry name" value="Peptidase_S54_rhomboid_dom"/>
</dbReference>
<feature type="domain" description="Peptidase S54 rhomboid" evidence="6">
    <location>
        <begin position="56"/>
        <end position="188"/>
    </location>
</feature>
<dbReference type="GO" id="GO:0016020">
    <property type="term" value="C:membrane"/>
    <property type="evidence" value="ECO:0007669"/>
    <property type="project" value="UniProtKB-SubCell"/>
</dbReference>
<dbReference type="PROSITE" id="PS51257">
    <property type="entry name" value="PROKAR_LIPOPROTEIN"/>
    <property type="match status" value="1"/>
</dbReference>
<dbReference type="GO" id="GO:0006508">
    <property type="term" value="P:proteolysis"/>
    <property type="evidence" value="ECO:0007669"/>
    <property type="project" value="UniProtKB-KW"/>
</dbReference>
<protein>
    <submittedName>
        <fullName evidence="7">Rhomboid protease GlpG</fullName>
        <ecNumber evidence="7">3.4.21.105</ecNumber>
    </submittedName>
</protein>
<evidence type="ECO:0000313" key="7">
    <source>
        <dbReference type="EMBL" id="VYU39919.1"/>
    </source>
</evidence>
<dbReference type="EC" id="3.4.21.105" evidence="7"/>
<sequence length="196" mass="21375">MSNGGKKIRLSFNSPVILGFTLACFIVLILDKVTGSASTLALFSVYRSSLASPLTYIRFFGHVLGHASWDHFFGNIMMLLVVGPLLEEKYGSANILFVILATALVTGVINFIFFPHVQLLGASGVVFAFILLASFTSIEDGKIPLTFILVALIYIGQQVYDGLFIRDNVSNLTHILGGIVGSSLGYVMNKNKMNRY</sequence>
<evidence type="ECO:0000259" key="6">
    <source>
        <dbReference type="Pfam" id="PF01694"/>
    </source>
</evidence>
<accession>A0A6N3EKQ2</accession>
<dbReference type="AlphaFoldDB" id="A0A6N3EKQ2"/>
<dbReference type="RefSeq" id="WP_422046724.1">
    <property type="nucleotide sequence ID" value="NZ_CACRUM010000067.1"/>
</dbReference>
<keyword evidence="4 5" id="KW-0472">Membrane</keyword>
<evidence type="ECO:0000256" key="2">
    <source>
        <dbReference type="ARBA" id="ARBA00022692"/>
    </source>
</evidence>
<dbReference type="PANTHER" id="PTHR43066">
    <property type="entry name" value="RHOMBOID-RELATED PROTEIN"/>
    <property type="match status" value="1"/>
</dbReference>
<name>A0A6N3EKQ2_9FIRM</name>
<reference evidence="7" key="1">
    <citation type="submission" date="2019-11" db="EMBL/GenBank/DDBJ databases">
        <authorList>
            <person name="Feng L."/>
        </authorList>
    </citation>
    <scope>NUCLEOTIDE SEQUENCE</scope>
    <source>
        <strain evidence="7">RintestinalisLFYP67</strain>
    </source>
</reference>
<dbReference type="SUPFAM" id="SSF144091">
    <property type="entry name" value="Rhomboid-like"/>
    <property type="match status" value="1"/>
</dbReference>
<evidence type="ECO:0000256" key="1">
    <source>
        <dbReference type="ARBA" id="ARBA00004141"/>
    </source>
</evidence>
<dbReference type="Pfam" id="PF01694">
    <property type="entry name" value="Rhomboid"/>
    <property type="match status" value="1"/>
</dbReference>
<dbReference type="Gene3D" id="1.20.1540.10">
    <property type="entry name" value="Rhomboid-like"/>
    <property type="match status" value="1"/>
</dbReference>
<feature type="transmembrane region" description="Helical" evidence="5">
    <location>
        <begin position="143"/>
        <end position="160"/>
    </location>
</feature>
<dbReference type="GO" id="GO:0004252">
    <property type="term" value="F:serine-type endopeptidase activity"/>
    <property type="evidence" value="ECO:0007669"/>
    <property type="project" value="InterPro"/>
</dbReference>
<organism evidence="7">
    <name type="scientific">Roseburia intestinalis</name>
    <dbReference type="NCBI Taxonomy" id="166486"/>
    <lineage>
        <taxon>Bacteria</taxon>
        <taxon>Bacillati</taxon>
        <taxon>Bacillota</taxon>
        <taxon>Clostridia</taxon>
        <taxon>Lachnospirales</taxon>
        <taxon>Lachnospiraceae</taxon>
        <taxon>Roseburia</taxon>
    </lineage>
</organism>
<feature type="transmembrane region" description="Helical" evidence="5">
    <location>
        <begin position="172"/>
        <end position="189"/>
    </location>
</feature>
<keyword evidence="2 5" id="KW-0812">Transmembrane</keyword>
<evidence type="ECO:0000256" key="5">
    <source>
        <dbReference type="SAM" id="Phobius"/>
    </source>
</evidence>
<comment type="subcellular location">
    <subcellularLocation>
        <location evidence="1">Membrane</location>
        <topology evidence="1">Multi-pass membrane protein</topology>
    </subcellularLocation>
</comment>
<feature type="transmembrane region" description="Helical" evidence="5">
    <location>
        <begin position="119"/>
        <end position="136"/>
    </location>
</feature>
<keyword evidence="7" id="KW-0378">Hydrolase</keyword>
<evidence type="ECO:0000256" key="4">
    <source>
        <dbReference type="ARBA" id="ARBA00023136"/>
    </source>
</evidence>
<evidence type="ECO:0000256" key="3">
    <source>
        <dbReference type="ARBA" id="ARBA00022989"/>
    </source>
</evidence>
<dbReference type="InterPro" id="IPR035952">
    <property type="entry name" value="Rhomboid-like_sf"/>
</dbReference>
<proteinExistence type="predicted"/>
<keyword evidence="3 5" id="KW-1133">Transmembrane helix</keyword>
<feature type="transmembrane region" description="Helical" evidence="5">
    <location>
        <begin position="12"/>
        <end position="30"/>
    </location>
</feature>
<dbReference type="EMBL" id="CACRUM010000067">
    <property type="protein sequence ID" value="VYU39919.1"/>
    <property type="molecule type" value="Genomic_DNA"/>
</dbReference>
<gene>
    <name evidence="7" type="primary">glpG</name>
    <name evidence="7" type="ORF">RILFYP67_01841</name>
</gene>